<protein>
    <submittedName>
        <fullName evidence="2">Uncharacterized protein</fullName>
    </submittedName>
</protein>
<feature type="region of interest" description="Disordered" evidence="1">
    <location>
        <begin position="1"/>
        <end position="20"/>
    </location>
</feature>
<feature type="compositionally biased region" description="Polar residues" evidence="1">
    <location>
        <begin position="1"/>
        <end position="17"/>
    </location>
</feature>
<sequence length="73" mass="8745">NNNTNYHKYNPINNIHYNNTPPINRNNTTGTNAGYCYNNKNLYIQLMIFLYHILNPNRRHANPIHIHNKNRLK</sequence>
<dbReference type="Proteomes" id="UP000292052">
    <property type="component" value="Unassembled WGS sequence"/>
</dbReference>
<proteinExistence type="predicted"/>
<name>A0A482VWY7_ASBVE</name>
<accession>A0A482VWY7</accession>
<evidence type="ECO:0000313" key="2">
    <source>
        <dbReference type="EMBL" id="RZC37290.1"/>
    </source>
</evidence>
<reference evidence="2 3" key="1">
    <citation type="submission" date="2017-03" db="EMBL/GenBank/DDBJ databases">
        <title>Genome of the blue death feigning beetle - Asbolus verrucosus.</title>
        <authorList>
            <person name="Rider S.D."/>
        </authorList>
    </citation>
    <scope>NUCLEOTIDE SEQUENCE [LARGE SCALE GENOMIC DNA]</scope>
    <source>
        <strain evidence="2">Butters</strain>
        <tissue evidence="2">Head and leg muscle</tissue>
    </source>
</reference>
<feature type="non-terminal residue" evidence="2">
    <location>
        <position position="1"/>
    </location>
</feature>
<evidence type="ECO:0000313" key="3">
    <source>
        <dbReference type="Proteomes" id="UP000292052"/>
    </source>
</evidence>
<gene>
    <name evidence="2" type="ORF">BDFB_015125</name>
</gene>
<evidence type="ECO:0000256" key="1">
    <source>
        <dbReference type="SAM" id="MobiDB-lite"/>
    </source>
</evidence>
<organism evidence="2 3">
    <name type="scientific">Asbolus verrucosus</name>
    <name type="common">Desert ironclad beetle</name>
    <dbReference type="NCBI Taxonomy" id="1661398"/>
    <lineage>
        <taxon>Eukaryota</taxon>
        <taxon>Metazoa</taxon>
        <taxon>Ecdysozoa</taxon>
        <taxon>Arthropoda</taxon>
        <taxon>Hexapoda</taxon>
        <taxon>Insecta</taxon>
        <taxon>Pterygota</taxon>
        <taxon>Neoptera</taxon>
        <taxon>Endopterygota</taxon>
        <taxon>Coleoptera</taxon>
        <taxon>Polyphaga</taxon>
        <taxon>Cucujiformia</taxon>
        <taxon>Tenebrionidae</taxon>
        <taxon>Pimeliinae</taxon>
        <taxon>Asbolus</taxon>
    </lineage>
</organism>
<comment type="caution">
    <text evidence="2">The sequence shown here is derived from an EMBL/GenBank/DDBJ whole genome shotgun (WGS) entry which is preliminary data.</text>
</comment>
<dbReference type="EMBL" id="QDEB01054049">
    <property type="protein sequence ID" value="RZC37290.1"/>
    <property type="molecule type" value="Genomic_DNA"/>
</dbReference>
<dbReference type="AlphaFoldDB" id="A0A482VWY7"/>
<keyword evidence="3" id="KW-1185">Reference proteome</keyword>